<dbReference type="HOGENOM" id="CLU_676221_0_0_1"/>
<dbReference type="EMBL" id="KL142390">
    <property type="protein sequence ID" value="KDR72029.1"/>
    <property type="molecule type" value="Genomic_DNA"/>
</dbReference>
<accession>A0A067SWI2</accession>
<sequence length="407" mass="46247">MSRSEIPLDIIQNVLENLDNSNDADSLKALALSCKSVLPLSQSRLFYSISLPKNYSCQLKTILYDERLAQILRGSPYICAYVRSFEHIMDEDRDTSTVGFIISQLKHLQRLHLMHRGDPFNWNLLGFEDIDYTSAVYAAFRLPGFTHLRLSSVMNFPITEFTNKCKTLSVVELAAFHIGMARLEGNGHVLATPPPQAPRIRTYEANNLVSGRMVNRVNNMRCLYSTSPYFDFRSLKKLSVVWFCPPYVSITKVIVDHTQGLECLRIRLVDRTKDATFSGLSAVICGSCIGTLTQLTVAFLAEAAKVTSTLCKELERIVVAPNVLKQITIMLIFDAPYQCYPDLDLKRLDSIISTEFSNLETVTIALEVKEEHIRRFKDANVIERFRQKFLQVNNVNKPKFACILQSR</sequence>
<dbReference type="Proteomes" id="UP000027222">
    <property type="component" value="Unassembled WGS sequence"/>
</dbReference>
<dbReference type="OrthoDB" id="3042363at2759"/>
<evidence type="ECO:0008006" key="3">
    <source>
        <dbReference type="Google" id="ProtNLM"/>
    </source>
</evidence>
<dbReference type="AlphaFoldDB" id="A0A067SWI2"/>
<name>A0A067SWI2_GALM3</name>
<proteinExistence type="predicted"/>
<evidence type="ECO:0000313" key="1">
    <source>
        <dbReference type="EMBL" id="KDR72029.1"/>
    </source>
</evidence>
<evidence type="ECO:0000313" key="2">
    <source>
        <dbReference type="Proteomes" id="UP000027222"/>
    </source>
</evidence>
<reference evidence="2" key="1">
    <citation type="journal article" date="2014" name="Proc. Natl. Acad. Sci. U.S.A.">
        <title>Extensive sampling of basidiomycete genomes demonstrates inadequacy of the white-rot/brown-rot paradigm for wood decay fungi.</title>
        <authorList>
            <person name="Riley R."/>
            <person name="Salamov A.A."/>
            <person name="Brown D.W."/>
            <person name="Nagy L.G."/>
            <person name="Floudas D."/>
            <person name="Held B.W."/>
            <person name="Levasseur A."/>
            <person name="Lombard V."/>
            <person name="Morin E."/>
            <person name="Otillar R."/>
            <person name="Lindquist E.A."/>
            <person name="Sun H."/>
            <person name="LaButti K.M."/>
            <person name="Schmutz J."/>
            <person name="Jabbour D."/>
            <person name="Luo H."/>
            <person name="Baker S.E."/>
            <person name="Pisabarro A.G."/>
            <person name="Walton J.D."/>
            <person name="Blanchette R.A."/>
            <person name="Henrissat B."/>
            <person name="Martin F."/>
            <person name="Cullen D."/>
            <person name="Hibbett D.S."/>
            <person name="Grigoriev I.V."/>
        </authorList>
    </citation>
    <scope>NUCLEOTIDE SEQUENCE [LARGE SCALE GENOMIC DNA]</scope>
    <source>
        <strain evidence="2">CBS 339.88</strain>
    </source>
</reference>
<keyword evidence="2" id="KW-1185">Reference proteome</keyword>
<organism evidence="1 2">
    <name type="scientific">Galerina marginata (strain CBS 339.88)</name>
    <dbReference type="NCBI Taxonomy" id="685588"/>
    <lineage>
        <taxon>Eukaryota</taxon>
        <taxon>Fungi</taxon>
        <taxon>Dikarya</taxon>
        <taxon>Basidiomycota</taxon>
        <taxon>Agaricomycotina</taxon>
        <taxon>Agaricomycetes</taxon>
        <taxon>Agaricomycetidae</taxon>
        <taxon>Agaricales</taxon>
        <taxon>Agaricineae</taxon>
        <taxon>Strophariaceae</taxon>
        <taxon>Galerina</taxon>
    </lineage>
</organism>
<protein>
    <recommendedName>
        <fullName evidence="3">F-box domain-containing protein</fullName>
    </recommendedName>
</protein>
<gene>
    <name evidence="1" type="ORF">GALMADRAFT_281581</name>
</gene>